<proteinExistence type="predicted"/>
<reference evidence="3" key="1">
    <citation type="submission" date="2018-06" db="EMBL/GenBank/DDBJ databases">
        <title>Genome assembly of Danube salmon.</title>
        <authorList>
            <person name="Macqueen D.J."/>
            <person name="Gundappa M.K."/>
        </authorList>
    </citation>
    <scope>NUCLEOTIDE SEQUENCE [LARGE SCALE GENOMIC DNA]</scope>
</reference>
<dbReference type="Proteomes" id="UP000314982">
    <property type="component" value="Unassembled WGS sequence"/>
</dbReference>
<evidence type="ECO:0000313" key="2">
    <source>
        <dbReference type="Ensembl" id="ENSHHUP00000015361.1"/>
    </source>
</evidence>
<dbReference type="SUPFAM" id="SSF56801">
    <property type="entry name" value="Acetyl-CoA synthetase-like"/>
    <property type="match status" value="1"/>
</dbReference>
<reference evidence="2" key="3">
    <citation type="submission" date="2025-09" db="UniProtKB">
        <authorList>
            <consortium name="Ensembl"/>
        </authorList>
    </citation>
    <scope>IDENTIFICATION</scope>
</reference>
<evidence type="ECO:0000259" key="1">
    <source>
        <dbReference type="Pfam" id="PF00501"/>
    </source>
</evidence>
<protein>
    <recommendedName>
        <fullName evidence="1">AMP-dependent synthetase/ligase domain-containing protein</fullName>
    </recommendedName>
</protein>
<accession>A0A4W5KT17</accession>
<feature type="domain" description="AMP-dependent synthetase/ligase" evidence="1">
    <location>
        <begin position="5"/>
        <end position="66"/>
    </location>
</feature>
<dbReference type="Ensembl" id="ENSHHUT00000015902.1">
    <property type="protein sequence ID" value="ENSHHUP00000015361.1"/>
    <property type="gene ID" value="ENSHHUG00000009565.1"/>
</dbReference>
<evidence type="ECO:0000313" key="3">
    <source>
        <dbReference type="Proteomes" id="UP000314982"/>
    </source>
</evidence>
<dbReference type="Pfam" id="PF00501">
    <property type="entry name" value="AMP-binding"/>
    <property type="match status" value="1"/>
</dbReference>
<name>A0A4W5KT17_9TELE</name>
<reference evidence="2" key="2">
    <citation type="submission" date="2025-08" db="UniProtKB">
        <authorList>
            <consortium name="Ensembl"/>
        </authorList>
    </citation>
    <scope>IDENTIFICATION</scope>
</reference>
<sequence length="92" mass="10359">MGSVIGGMCMALHGITLVFPSAGYDSRANLEAIQNERCNFLYGTPTMYIDMLGQPDLHKYDLSSVESDSWKERAWLAHHSSWPWRNGHCQGL</sequence>
<dbReference type="GeneTree" id="ENSGT00940000156830"/>
<dbReference type="InterPro" id="IPR000873">
    <property type="entry name" value="AMP-dep_synth/lig_dom"/>
</dbReference>
<dbReference type="AlphaFoldDB" id="A0A4W5KT17"/>
<dbReference type="Gene3D" id="3.40.50.980">
    <property type="match status" value="1"/>
</dbReference>
<organism evidence="2 3">
    <name type="scientific">Hucho hucho</name>
    <name type="common">huchen</name>
    <dbReference type="NCBI Taxonomy" id="62062"/>
    <lineage>
        <taxon>Eukaryota</taxon>
        <taxon>Metazoa</taxon>
        <taxon>Chordata</taxon>
        <taxon>Craniata</taxon>
        <taxon>Vertebrata</taxon>
        <taxon>Euteleostomi</taxon>
        <taxon>Actinopterygii</taxon>
        <taxon>Neopterygii</taxon>
        <taxon>Teleostei</taxon>
        <taxon>Protacanthopterygii</taxon>
        <taxon>Salmoniformes</taxon>
        <taxon>Salmonidae</taxon>
        <taxon>Salmoninae</taxon>
        <taxon>Hucho</taxon>
    </lineage>
</organism>
<keyword evidence="3" id="KW-1185">Reference proteome</keyword>